<comment type="caution">
    <text evidence="2">The sequence shown here is derived from an EMBL/GenBank/DDBJ whole genome shotgun (WGS) entry which is preliminary data.</text>
</comment>
<evidence type="ECO:0000313" key="2">
    <source>
        <dbReference type="EMBL" id="MFD1570945.1"/>
    </source>
</evidence>
<proteinExistence type="predicted"/>
<dbReference type="EMBL" id="JBHUDB010000006">
    <property type="protein sequence ID" value="MFD1570945.1"/>
    <property type="molecule type" value="Genomic_DNA"/>
</dbReference>
<keyword evidence="3" id="KW-1185">Reference proteome</keyword>
<feature type="compositionally biased region" description="Polar residues" evidence="1">
    <location>
        <begin position="37"/>
        <end position="46"/>
    </location>
</feature>
<name>A0ABD6C236_9EURY</name>
<protein>
    <submittedName>
        <fullName evidence="2">Uncharacterized protein</fullName>
    </submittedName>
</protein>
<dbReference type="Pfam" id="PF25254">
    <property type="entry name" value="DUF7856"/>
    <property type="match status" value="1"/>
</dbReference>
<accession>A0ABD6C236</accession>
<organism evidence="2 3">
    <name type="scientific">Halorubrum laminariae</name>
    <dbReference type="NCBI Taxonomy" id="1433523"/>
    <lineage>
        <taxon>Archaea</taxon>
        <taxon>Methanobacteriati</taxon>
        <taxon>Methanobacteriota</taxon>
        <taxon>Stenosarchaea group</taxon>
        <taxon>Halobacteria</taxon>
        <taxon>Halobacteriales</taxon>
        <taxon>Haloferacaceae</taxon>
        <taxon>Halorubrum</taxon>
    </lineage>
</organism>
<sequence>MSGPRGRCGRPGDLASDEGSGVDTGSESGGTKRPTAGSETVVSSPETILGRIPTGTSLRRELAAAARSRGRESSVRAELIDLHERFAAIATPPIDLDAARRHVADTGGEEERLKEQIAAFRGDVRARRAVGAETDEALAELESAAAALAAVQTDRIAAEQALDRALAQADHARDTRERRLELRDRLENRRRDACDELARGIYPAFHDALADVPGGCPNDAGADPSAYDGPRLAASLAAVRIAELDSPVTVDEAAIAWVNDHGGRIETVIDTEVICQRGTPGDLDG</sequence>
<dbReference type="Proteomes" id="UP001597185">
    <property type="component" value="Unassembled WGS sequence"/>
</dbReference>
<gene>
    <name evidence="2" type="ORF">ACFR9T_10155</name>
</gene>
<reference evidence="2 3" key="1">
    <citation type="journal article" date="2019" name="Int. J. Syst. Evol. Microbiol.">
        <title>The Global Catalogue of Microorganisms (GCM) 10K type strain sequencing project: providing services to taxonomists for standard genome sequencing and annotation.</title>
        <authorList>
            <consortium name="The Broad Institute Genomics Platform"/>
            <consortium name="The Broad Institute Genome Sequencing Center for Infectious Disease"/>
            <person name="Wu L."/>
            <person name="Ma J."/>
        </authorList>
    </citation>
    <scope>NUCLEOTIDE SEQUENCE [LARGE SCALE GENOMIC DNA]</scope>
    <source>
        <strain evidence="2 3">CGMCC 1.12689</strain>
    </source>
</reference>
<dbReference type="RefSeq" id="WP_256418295.1">
    <property type="nucleotide sequence ID" value="NZ_JANHDL010000005.1"/>
</dbReference>
<dbReference type="AlphaFoldDB" id="A0ABD6C236"/>
<dbReference type="InterPro" id="IPR057178">
    <property type="entry name" value="DUF7856"/>
</dbReference>
<feature type="region of interest" description="Disordered" evidence="1">
    <location>
        <begin position="1"/>
        <end position="55"/>
    </location>
</feature>
<evidence type="ECO:0000256" key="1">
    <source>
        <dbReference type="SAM" id="MobiDB-lite"/>
    </source>
</evidence>
<evidence type="ECO:0000313" key="3">
    <source>
        <dbReference type="Proteomes" id="UP001597185"/>
    </source>
</evidence>